<feature type="compositionally biased region" description="Basic residues" evidence="1">
    <location>
        <begin position="85"/>
        <end position="94"/>
    </location>
</feature>
<feature type="region of interest" description="Disordered" evidence="1">
    <location>
        <begin position="1"/>
        <end position="23"/>
    </location>
</feature>
<keyword evidence="4" id="KW-1185">Reference proteome</keyword>
<protein>
    <submittedName>
        <fullName evidence="3">Methyltranfer_dom domain-containing protein</fullName>
    </submittedName>
</protein>
<sequence length="432" mass="49838">MRAFQFRARACKETEEDQSEPEVFEKLPEAFLKNFTWRGAREDRAIFEAPEVEDEDSDETEDLEGEDAKVLHARDEAPLETRSDAKKRKKKVVKKTPPAPRGRQVPAAKSKRPQSRKEEDDELFVSDRAGAFGKYSLQKWVVLVLFLLGVAYLAFVPEEPVKRRKKTVSKGELHCTQEMADHVHVLKRWEYPEPATGVVPRISLHAPCLWTSFAKASTKWAPSGQWYWKRTRVGELERVEIQHPNERPLSVLNITSSCNNCYNQMHRALSQNMFPLFGELTDLTYQWYQMQYGSGLVIMLPDPEAHSGLLKAQEYWRGTFEGLAHEFSPKYRMAYASTFDEDSRRWIRKEFGVTEFPAVVIQKADKPGERQDSRGHVFQGDITYQDLALQIQDANAGCFSWPHPMLTFGGMKDVREHPKCMEPTTDTRPFMS</sequence>
<feature type="region of interest" description="Disordered" evidence="1">
    <location>
        <begin position="46"/>
        <end position="121"/>
    </location>
</feature>
<keyword evidence="2" id="KW-1133">Transmembrane helix</keyword>
<name>A0ABP0LXB4_9DINO</name>
<feature type="compositionally biased region" description="Basic and acidic residues" evidence="1">
    <location>
        <begin position="66"/>
        <end position="84"/>
    </location>
</feature>
<evidence type="ECO:0000313" key="3">
    <source>
        <dbReference type="EMBL" id="CAK9043890.1"/>
    </source>
</evidence>
<comment type="caution">
    <text evidence="3">The sequence shown here is derived from an EMBL/GenBank/DDBJ whole genome shotgun (WGS) entry which is preliminary data.</text>
</comment>
<feature type="transmembrane region" description="Helical" evidence="2">
    <location>
        <begin position="140"/>
        <end position="157"/>
    </location>
</feature>
<gene>
    <name evidence="3" type="ORF">SCF082_LOCUS25015</name>
</gene>
<evidence type="ECO:0000256" key="1">
    <source>
        <dbReference type="SAM" id="MobiDB-lite"/>
    </source>
</evidence>
<dbReference type="Proteomes" id="UP001642464">
    <property type="component" value="Unassembled WGS sequence"/>
</dbReference>
<dbReference type="EMBL" id="CAXAMM010018668">
    <property type="protein sequence ID" value="CAK9043890.1"/>
    <property type="molecule type" value="Genomic_DNA"/>
</dbReference>
<keyword evidence="2" id="KW-0812">Transmembrane</keyword>
<keyword evidence="2" id="KW-0472">Membrane</keyword>
<evidence type="ECO:0000256" key="2">
    <source>
        <dbReference type="SAM" id="Phobius"/>
    </source>
</evidence>
<organism evidence="3 4">
    <name type="scientific">Durusdinium trenchii</name>
    <dbReference type="NCBI Taxonomy" id="1381693"/>
    <lineage>
        <taxon>Eukaryota</taxon>
        <taxon>Sar</taxon>
        <taxon>Alveolata</taxon>
        <taxon>Dinophyceae</taxon>
        <taxon>Suessiales</taxon>
        <taxon>Symbiodiniaceae</taxon>
        <taxon>Durusdinium</taxon>
    </lineage>
</organism>
<evidence type="ECO:0000313" key="4">
    <source>
        <dbReference type="Proteomes" id="UP001642464"/>
    </source>
</evidence>
<dbReference type="Gene3D" id="3.40.30.10">
    <property type="entry name" value="Glutaredoxin"/>
    <property type="match status" value="1"/>
</dbReference>
<feature type="compositionally biased region" description="Acidic residues" evidence="1">
    <location>
        <begin position="50"/>
        <end position="65"/>
    </location>
</feature>
<accession>A0ABP0LXB4</accession>
<proteinExistence type="predicted"/>
<reference evidence="3 4" key="1">
    <citation type="submission" date="2024-02" db="EMBL/GenBank/DDBJ databases">
        <authorList>
            <person name="Chen Y."/>
            <person name="Shah S."/>
            <person name="Dougan E. K."/>
            <person name="Thang M."/>
            <person name="Chan C."/>
        </authorList>
    </citation>
    <scope>NUCLEOTIDE SEQUENCE [LARGE SCALE GENOMIC DNA]</scope>
</reference>